<name>A0A974SRU1_9RHOO</name>
<dbReference type="AlphaFoldDB" id="A0A974SRU1"/>
<organism evidence="1 2">
    <name type="scientific">Azospira restricta</name>
    <dbReference type="NCBI Taxonomy" id="404405"/>
    <lineage>
        <taxon>Bacteria</taxon>
        <taxon>Pseudomonadati</taxon>
        <taxon>Pseudomonadota</taxon>
        <taxon>Betaproteobacteria</taxon>
        <taxon>Rhodocyclales</taxon>
        <taxon>Rhodocyclaceae</taxon>
        <taxon>Azospira</taxon>
    </lineage>
</organism>
<dbReference type="RefSeq" id="WP_203388902.1">
    <property type="nucleotide sequence ID" value="NZ_CP064781.1"/>
</dbReference>
<dbReference type="Proteomes" id="UP000663444">
    <property type="component" value="Chromosome"/>
</dbReference>
<accession>A0A974SRU1</accession>
<dbReference type="EMBL" id="CP064781">
    <property type="protein sequence ID" value="QRJ65371.1"/>
    <property type="molecule type" value="Genomic_DNA"/>
</dbReference>
<gene>
    <name evidence="1" type="ORF">IWH25_08645</name>
</gene>
<proteinExistence type="predicted"/>
<reference evidence="1" key="1">
    <citation type="submission" date="2020-11" db="EMBL/GenBank/DDBJ databases">
        <title>Azospira restricta DSM 18626 genome sequence.</title>
        <authorList>
            <person name="Moe W.M."/>
        </authorList>
    </citation>
    <scope>NUCLEOTIDE SEQUENCE</scope>
    <source>
        <strain evidence="1">DSM 18626</strain>
    </source>
</reference>
<dbReference type="KEGG" id="ares:IWH25_08645"/>
<protein>
    <submittedName>
        <fullName evidence="1">Uncharacterized protein</fullName>
    </submittedName>
</protein>
<keyword evidence="2" id="KW-1185">Reference proteome</keyword>
<evidence type="ECO:0000313" key="1">
    <source>
        <dbReference type="EMBL" id="QRJ65371.1"/>
    </source>
</evidence>
<evidence type="ECO:0000313" key="2">
    <source>
        <dbReference type="Proteomes" id="UP000663444"/>
    </source>
</evidence>
<sequence>MAQCHNAYALPAPKCIHGIDLLQDDIAECRANLPGILTGDLRGEEPPRQGQFPGVLFAHPGKHEFFMPTKTYPPMTAIELVALEGD</sequence>